<evidence type="ECO:0000256" key="1">
    <source>
        <dbReference type="SAM" id="MobiDB-lite"/>
    </source>
</evidence>
<accession>A0AAV4PGR4</accession>
<keyword evidence="3" id="KW-1185">Reference proteome</keyword>
<organism evidence="2 3">
    <name type="scientific">Caerostris extrusa</name>
    <name type="common">Bark spider</name>
    <name type="synonym">Caerostris bankana</name>
    <dbReference type="NCBI Taxonomy" id="172846"/>
    <lineage>
        <taxon>Eukaryota</taxon>
        <taxon>Metazoa</taxon>
        <taxon>Ecdysozoa</taxon>
        <taxon>Arthropoda</taxon>
        <taxon>Chelicerata</taxon>
        <taxon>Arachnida</taxon>
        <taxon>Araneae</taxon>
        <taxon>Araneomorphae</taxon>
        <taxon>Entelegynae</taxon>
        <taxon>Araneoidea</taxon>
        <taxon>Araneidae</taxon>
        <taxon>Caerostris</taxon>
    </lineage>
</organism>
<reference evidence="2 3" key="1">
    <citation type="submission" date="2021-06" db="EMBL/GenBank/DDBJ databases">
        <title>Caerostris extrusa draft genome.</title>
        <authorList>
            <person name="Kono N."/>
            <person name="Arakawa K."/>
        </authorList>
    </citation>
    <scope>NUCLEOTIDE SEQUENCE [LARGE SCALE GENOMIC DNA]</scope>
</reference>
<evidence type="ECO:0000313" key="3">
    <source>
        <dbReference type="Proteomes" id="UP001054945"/>
    </source>
</evidence>
<proteinExistence type="predicted"/>
<protein>
    <submittedName>
        <fullName evidence="2">Uncharacterized protein</fullName>
    </submittedName>
</protein>
<gene>
    <name evidence="2" type="ORF">CEXT_701981</name>
</gene>
<dbReference type="Proteomes" id="UP001054945">
    <property type="component" value="Unassembled WGS sequence"/>
</dbReference>
<evidence type="ECO:0000313" key="2">
    <source>
        <dbReference type="EMBL" id="GIX96355.1"/>
    </source>
</evidence>
<comment type="caution">
    <text evidence="2">The sequence shown here is derived from an EMBL/GenBank/DDBJ whole genome shotgun (WGS) entry which is preliminary data.</text>
</comment>
<sequence>MLILKTEIMEHHKNRYFLYWDGLSNSRHLEFLMNSTLCQHLSWHTTLQTSCIFSIWGTSPAKDLSCTSPEVFSGRSQSSEHSTIIHNGEK</sequence>
<name>A0AAV4PGR4_CAEEX</name>
<dbReference type="AlphaFoldDB" id="A0AAV4PGR4"/>
<feature type="region of interest" description="Disordered" evidence="1">
    <location>
        <begin position="71"/>
        <end position="90"/>
    </location>
</feature>
<dbReference type="EMBL" id="BPLR01004634">
    <property type="protein sequence ID" value="GIX96355.1"/>
    <property type="molecule type" value="Genomic_DNA"/>
</dbReference>